<protein>
    <submittedName>
        <fullName evidence="1">Predicted protein</fullName>
    </submittedName>
</protein>
<name>B0DSK1_LACBS</name>
<dbReference type="HOGENOM" id="CLU_1816140_0_0_1"/>
<dbReference type="AlphaFoldDB" id="B0DSK1"/>
<reference evidence="1 2" key="1">
    <citation type="journal article" date="2008" name="Nature">
        <title>The genome of Laccaria bicolor provides insights into mycorrhizal symbiosis.</title>
        <authorList>
            <person name="Martin F."/>
            <person name="Aerts A."/>
            <person name="Ahren D."/>
            <person name="Brun A."/>
            <person name="Danchin E.G.J."/>
            <person name="Duchaussoy F."/>
            <person name="Gibon J."/>
            <person name="Kohler A."/>
            <person name="Lindquist E."/>
            <person name="Pereda V."/>
            <person name="Salamov A."/>
            <person name="Shapiro H.J."/>
            <person name="Wuyts J."/>
            <person name="Blaudez D."/>
            <person name="Buee M."/>
            <person name="Brokstein P."/>
            <person name="Canbaeck B."/>
            <person name="Cohen D."/>
            <person name="Courty P.E."/>
            <person name="Coutinho P.M."/>
            <person name="Delaruelle C."/>
            <person name="Detter J.C."/>
            <person name="Deveau A."/>
            <person name="DiFazio S."/>
            <person name="Duplessis S."/>
            <person name="Fraissinet-Tachet L."/>
            <person name="Lucic E."/>
            <person name="Frey-Klett P."/>
            <person name="Fourrey C."/>
            <person name="Feussner I."/>
            <person name="Gay G."/>
            <person name="Grimwood J."/>
            <person name="Hoegger P.J."/>
            <person name="Jain P."/>
            <person name="Kilaru S."/>
            <person name="Labbe J."/>
            <person name="Lin Y.C."/>
            <person name="Legue V."/>
            <person name="Le Tacon F."/>
            <person name="Marmeisse R."/>
            <person name="Melayah D."/>
            <person name="Montanini B."/>
            <person name="Muratet M."/>
            <person name="Nehls U."/>
            <person name="Niculita-Hirzel H."/>
            <person name="Oudot-Le Secq M.P."/>
            <person name="Peter M."/>
            <person name="Quesneville H."/>
            <person name="Rajashekar B."/>
            <person name="Reich M."/>
            <person name="Rouhier N."/>
            <person name="Schmutz J."/>
            <person name="Yin T."/>
            <person name="Chalot M."/>
            <person name="Henrissat B."/>
            <person name="Kuees U."/>
            <person name="Lucas S."/>
            <person name="Van de Peer Y."/>
            <person name="Podila G.K."/>
            <person name="Polle A."/>
            <person name="Pukkila P.J."/>
            <person name="Richardson P.M."/>
            <person name="Rouze P."/>
            <person name="Sanders I.R."/>
            <person name="Stajich J.E."/>
            <person name="Tunlid A."/>
            <person name="Tuskan G."/>
            <person name="Grigoriev I.V."/>
        </authorList>
    </citation>
    <scope>NUCLEOTIDE SEQUENCE [LARGE SCALE GENOMIC DNA]</scope>
    <source>
        <strain evidence="2">S238N-H82 / ATCC MYA-4686</strain>
    </source>
</reference>
<organism evidence="2">
    <name type="scientific">Laccaria bicolor (strain S238N-H82 / ATCC MYA-4686)</name>
    <name type="common">Bicoloured deceiver</name>
    <name type="synonym">Laccaria laccata var. bicolor</name>
    <dbReference type="NCBI Taxonomy" id="486041"/>
    <lineage>
        <taxon>Eukaryota</taxon>
        <taxon>Fungi</taxon>
        <taxon>Dikarya</taxon>
        <taxon>Basidiomycota</taxon>
        <taxon>Agaricomycotina</taxon>
        <taxon>Agaricomycetes</taxon>
        <taxon>Agaricomycetidae</taxon>
        <taxon>Agaricales</taxon>
        <taxon>Agaricineae</taxon>
        <taxon>Hydnangiaceae</taxon>
        <taxon>Laccaria</taxon>
    </lineage>
</organism>
<gene>
    <name evidence="1" type="ORF">LACBIDRAFT_309546</name>
</gene>
<dbReference type="InParanoid" id="B0DSK1"/>
<sequence>MLRPVSGHGTTYTNRISKTRCANGSAKHCNIELDRTQIYLYRILSIKRHLTRTPGNSRKGLIPKIGFLSGRLCTKFVRTGPGLPHPNLKNLSGQPDQGKFFSTNVPQLCPNTGWEAFFLTSRRFCPDSGRILSLFVRIGPQL</sequence>
<accession>B0DSK1</accession>
<dbReference type="OrthoDB" id="3119567at2759"/>
<dbReference type="GeneID" id="6082426"/>
<proteinExistence type="predicted"/>
<dbReference type="KEGG" id="lbc:LACBIDRAFT_309546"/>
<dbReference type="RefSeq" id="XP_001886926.1">
    <property type="nucleotide sequence ID" value="XM_001886891.1"/>
</dbReference>
<evidence type="ECO:0000313" key="2">
    <source>
        <dbReference type="Proteomes" id="UP000001194"/>
    </source>
</evidence>
<dbReference type="Proteomes" id="UP000001194">
    <property type="component" value="Unassembled WGS sequence"/>
</dbReference>
<evidence type="ECO:0000313" key="1">
    <source>
        <dbReference type="EMBL" id="EDR02563.1"/>
    </source>
</evidence>
<dbReference type="EMBL" id="DS547130">
    <property type="protein sequence ID" value="EDR02563.1"/>
    <property type="molecule type" value="Genomic_DNA"/>
</dbReference>
<keyword evidence="2" id="KW-1185">Reference proteome</keyword>